<dbReference type="InterPro" id="IPR032816">
    <property type="entry name" value="VTT_dom"/>
</dbReference>
<reference evidence="6 7" key="1">
    <citation type="journal article" date="2011" name="Proc. Natl. Acad. Sci. U.S.A.">
        <title>Niche of harmful alga Aureococcus anophagefferens revealed through ecogenomics.</title>
        <authorList>
            <person name="Gobler C.J."/>
            <person name="Berry D.L."/>
            <person name="Dyhrman S.T."/>
            <person name="Wilhelm S.W."/>
            <person name="Salamov A."/>
            <person name="Lobanov A.V."/>
            <person name="Zhang Y."/>
            <person name="Collier J.L."/>
            <person name="Wurch L.L."/>
            <person name="Kustka A.B."/>
            <person name="Dill B.D."/>
            <person name="Shah M."/>
            <person name="VerBerkmoes N.C."/>
            <person name="Kuo A."/>
            <person name="Terry A."/>
            <person name="Pangilinan J."/>
            <person name="Lindquist E.A."/>
            <person name="Lucas S."/>
            <person name="Paulsen I.T."/>
            <person name="Hattenrath-Lehmann T.K."/>
            <person name="Talmage S.C."/>
            <person name="Walker E.A."/>
            <person name="Koch F."/>
            <person name="Burson A.M."/>
            <person name="Marcoval M.A."/>
            <person name="Tang Y.Z."/>
            <person name="Lecleir G.R."/>
            <person name="Coyne K.J."/>
            <person name="Berg G.M."/>
            <person name="Bertrand E.M."/>
            <person name="Saito M.A."/>
            <person name="Gladyshev V.N."/>
            <person name="Grigoriev I.V."/>
        </authorList>
    </citation>
    <scope>NUCLEOTIDE SEQUENCE [LARGE SCALE GENOMIC DNA]</scope>
    <source>
        <strain evidence="7">CCMP 1984</strain>
    </source>
</reference>
<dbReference type="InterPro" id="IPR053240">
    <property type="entry name" value="VTT_domain"/>
</dbReference>
<keyword evidence="1" id="KW-0472">Membrane</keyword>
<dbReference type="OrthoDB" id="166803at2759"/>
<evidence type="ECO:0000313" key="6">
    <source>
        <dbReference type="EMBL" id="EGB10167.1"/>
    </source>
</evidence>
<feature type="domain" description="Exostosin GT47" evidence="4">
    <location>
        <begin position="8"/>
        <end position="194"/>
    </location>
</feature>
<dbReference type="GO" id="GO:0032580">
    <property type="term" value="C:Golgi cisterna membrane"/>
    <property type="evidence" value="ECO:0007669"/>
    <property type="project" value="UniProtKB-SubCell"/>
</dbReference>
<feature type="domain" description="Fucosyltransferase C-terminal" evidence="3">
    <location>
        <begin position="561"/>
        <end position="755"/>
    </location>
</feature>
<proteinExistence type="inferred from homology"/>
<feature type="domain" description="VTT" evidence="5">
    <location>
        <begin position="2259"/>
        <end position="2342"/>
    </location>
</feature>
<dbReference type="RefSeq" id="XP_009034991.1">
    <property type="nucleotide sequence ID" value="XM_009036743.1"/>
</dbReference>
<dbReference type="GO" id="GO:0016757">
    <property type="term" value="F:glycosyltransferase activity"/>
    <property type="evidence" value="ECO:0007669"/>
    <property type="project" value="UniProtKB-UniRule"/>
</dbReference>
<dbReference type="PANTHER" id="PTHR46826">
    <property type="match status" value="1"/>
</dbReference>
<feature type="region of interest" description="Disordered" evidence="2">
    <location>
        <begin position="1764"/>
        <end position="1806"/>
    </location>
</feature>
<dbReference type="eggNOG" id="KOG0531">
    <property type="taxonomic scope" value="Eukaryota"/>
</dbReference>
<comment type="subcellular location">
    <subcellularLocation>
        <location evidence="1">Golgi apparatus</location>
        <location evidence="1">Golgi stack membrane</location>
        <topology evidence="1">Single-pass type II membrane protein</topology>
    </subcellularLocation>
</comment>
<dbReference type="InterPro" id="IPR038577">
    <property type="entry name" value="GT10-like_C_sf"/>
</dbReference>
<dbReference type="Pfam" id="PF03016">
    <property type="entry name" value="Exostosin_GT47"/>
    <property type="match status" value="1"/>
</dbReference>
<dbReference type="eggNOG" id="KOG3140">
    <property type="taxonomic scope" value="Eukaryota"/>
</dbReference>
<dbReference type="PROSITE" id="PS51450">
    <property type="entry name" value="LRR"/>
    <property type="match status" value="2"/>
</dbReference>
<dbReference type="InParanoid" id="F0Y2Z0"/>
<dbReference type="InterPro" id="IPR032675">
    <property type="entry name" value="LRR_dom_sf"/>
</dbReference>
<gene>
    <name evidence="6" type="ORF">AURANDRAFT_62763</name>
</gene>
<dbReference type="InterPro" id="IPR055270">
    <property type="entry name" value="Glyco_tran_10_C"/>
</dbReference>
<organism evidence="7">
    <name type="scientific">Aureococcus anophagefferens</name>
    <name type="common">Harmful bloom alga</name>
    <dbReference type="NCBI Taxonomy" id="44056"/>
    <lineage>
        <taxon>Eukaryota</taxon>
        <taxon>Sar</taxon>
        <taxon>Stramenopiles</taxon>
        <taxon>Ochrophyta</taxon>
        <taxon>Pelagophyceae</taxon>
        <taxon>Pelagomonadales</taxon>
        <taxon>Pelagomonadaceae</taxon>
        <taxon>Aureococcus</taxon>
    </lineage>
</organism>
<feature type="region of interest" description="Disordered" evidence="2">
    <location>
        <begin position="2046"/>
        <end position="2103"/>
    </location>
</feature>
<feature type="compositionally biased region" description="Basic and acidic residues" evidence="2">
    <location>
        <begin position="1764"/>
        <end position="1776"/>
    </location>
</feature>
<keyword evidence="1" id="KW-0808">Transferase</keyword>
<keyword evidence="1" id="KW-0328">Glycosyltransferase</keyword>
<evidence type="ECO:0000256" key="1">
    <source>
        <dbReference type="RuleBase" id="RU003832"/>
    </source>
</evidence>
<feature type="compositionally biased region" description="Pro residues" evidence="2">
    <location>
        <begin position="1675"/>
        <end position="1685"/>
    </location>
</feature>
<keyword evidence="1" id="KW-0333">Golgi apparatus</keyword>
<protein>
    <recommendedName>
        <fullName evidence="1">Fucosyltransferase</fullName>
        <ecNumber evidence="1">2.4.1.-</ecNumber>
    </recommendedName>
</protein>
<dbReference type="InterPro" id="IPR040911">
    <property type="entry name" value="Exostosin_GT47"/>
</dbReference>
<dbReference type="PANTHER" id="PTHR46826:SF1">
    <property type="entry name" value="TVP38_TMEM64 FAMILY MEMBRANE PROTEIN YDJX"/>
    <property type="match status" value="1"/>
</dbReference>
<dbReference type="Gene3D" id="3.40.50.11660">
    <property type="entry name" value="Glycosyl transferase family 10, C-terminal domain"/>
    <property type="match status" value="1"/>
</dbReference>
<dbReference type="GeneID" id="20224042"/>
<evidence type="ECO:0000259" key="5">
    <source>
        <dbReference type="Pfam" id="PF09335"/>
    </source>
</evidence>
<feature type="compositionally biased region" description="Low complexity" evidence="2">
    <location>
        <begin position="2094"/>
        <end position="2103"/>
    </location>
</feature>
<dbReference type="SUPFAM" id="SSF53756">
    <property type="entry name" value="UDP-Glycosyltransferase/glycogen phosphorylase"/>
    <property type="match status" value="1"/>
</dbReference>
<dbReference type="KEGG" id="aaf:AURANDRAFT_62763"/>
<evidence type="ECO:0000256" key="2">
    <source>
        <dbReference type="SAM" id="MobiDB-lite"/>
    </source>
</evidence>
<dbReference type="Gene3D" id="3.80.10.10">
    <property type="entry name" value="Ribonuclease Inhibitor"/>
    <property type="match status" value="1"/>
</dbReference>
<name>F0Y2Z0_AURAN</name>
<dbReference type="EC" id="2.4.1.-" evidence="1"/>
<dbReference type="InterPro" id="IPR001611">
    <property type="entry name" value="Leu-rich_rpt"/>
</dbReference>
<evidence type="ECO:0000259" key="3">
    <source>
        <dbReference type="Pfam" id="PF00852"/>
    </source>
</evidence>
<feature type="region of interest" description="Disordered" evidence="2">
    <location>
        <begin position="1847"/>
        <end position="1866"/>
    </location>
</feature>
<sequence length="2862" mass="303710">MSEHPDEETPSFDVGGAAVLRYALTKRSFRRGRDVQLPVYYPGAEPHRNYAGARRTDADLDAAAASTARPLLLGFVGTIPAAGTPYVVPAAPSTFGLRSRVVASCARRGGNGAIRGAHSLSNGVVVAHADDESDWGGMWSDHYAAVLANSSYALCPGGAAPYASERLVDAIRAGAAPVVVDDGLLVFPFAGLEDADALWARCAVVATPDLMRYGSRGLLRRLDDERDAGLLPARLEACRSLRDRFLGDADAVVDAAFRALAASARTCDAPLPPCAALNSGGTCAGEPVDAGRDRVRSKPTYRENERDLVDGLRCLRSNAGPGDRLRELALTVAVAEEFILVAAPRLAANEYDVATRLHEELEKNASVAVPPWASRAAGWSHYVLGMLDEQDGLVLDARDHYDAADRLGVARASRHGIPIRDLLAAEPVLLGVETRSWLLKEMATGWRLCGAVACGVSLGDPFEGDHATVYLTTHASNGFPVDFPYVDRPRHANAVVFMEHDARFFPDGGFEKSLEAFRGDADVTLGFAPGAPLAGVPHLPLSYVTDPPGAFATPPVDFDRKAKHVLWVSSQCDPKFARDRLERVDALRAALGPLFASHGACRPTATMEATFPECASLPTDARSGGAATVDDDPRRRCAYRKSAFVAARVAAYENSAAPGYATEKLFQVLAEGSVPVYWGAPDARALLPAPAAAVMAHVAAYLAHALANRTVYDFHLHWRSLPPNLWAPGFRRALDHAKPSVFCAACAFAAATRRKYAAPEPSPTPDAELDDLMSWRPARSPGSVRPGGKIIHEPAPIFLYRRYNESRHWRDLEVLTPAAEERVVSPVEARAAVAARAAAGGYVACHEVACDGDPACRAVAPVAWCGDERVALPPGAYALASWLERGAERRGKRGARFHVVASAAPGDSCGAVAGDAGCRARGYYVDVGFNDARSRTHALDVDRGWRGLCVDPEPEAVGARACAVARVAAGAADRAFAAYARYLGDDGAPTGSLNGTRGRPALFRKKVRTATLGALLDGAAAPPIIDHLHVDTAGSEAEVLRGFPHHARCARRVSVSAAAAPKSQRRVHVFLEAHGYVFEGTDRGCDVFYGDCGAFAPSEGAPLLALKSPRPGDERGQSVKVALSADLTAAPEVRRDPDAYDVCFDCGFGKSCHGLRGGLVLPRCDARELGDGLGRVDAWVERREGSRVGPKVWAWLWDDAATALEALRNKTPQNHGRVRLHLGVAHEHLGDGLRAAAEFGAAAALGEPGAAARLAALLERGAAAPRSACAAEAPRGVRLAVHCGALDERGTTVSTYDYADLALAMGLVDSVLVLHDASVPPLPAILAKFEARFGRDRVVGVAAGDVDGVLARDGATHFYVQKAGLDDGLVSAVARTLVHCVFFATQAHGDVYARVSDHVPVDGPASAPKSPASAAAVVPLVVRPGDVDGPDLREELGIAANATVFGRHGGLHTFSIDFVKAVVEARAAARPDVVFLFMNTAPFGAPIPNVRFIPGTADPDRVAAFVRTCDAMLHARAEGETFGLAVADFARHDRPVLTFDSPDPSYARFHLSVLQRRAIPYRDARSLEKALDAFDRDAARRLPRGYWNAYHPAFGPAAVMDAFERVFLADGPGETFRRPPPANDEGLPAAAACAAVAPSNVAFGDADLRTAAMEDDLCPRESAHLLRPAGAPDAPDAPPPPPPPRALEDPATPSSGDEWGHFSSVPEGFDEDDETSNKSEAASVAAPPEAPSRFDSSNFGACGARCAARAYKRTPSACAGAMGFEERSPERGEAPVRRALRRSASLPELRARPASPGADRGGPCPKLAAAAAPATATSSTATTQFRLAIPGVDDVVYGVDVRRDDAPRRALAEAPPRSRRRRSARFRDDDGVERWDVLSARDPKSGAPAVDATNVSTNYRDGGAYLKPAFAPRSATRFFPCAGGGGVTVALAMGAVRVVATPFEKFAQYELRVSTDGGPPKSAWRRYSAFRAFMDCLAAESAPRRIVRTLSAWADAQDAKKVFRCTHPAYLVRRYYHFEHVLREALFEMESPDLLLSFFASRDARDGNAGPATQAAKRRARSDDAARRPRHAGPPGRSPFARSTDRAIPGALPSDAASDAVSAAGTPAPRSSFLGAFLGVRDVKRVPRTWSARRKLARAAFDAQLGWNRIDDEAADEADAAGADAEPTSDAAANTVGTTAFGVVVVALVLRFGGRAALLQVLGLDVAADTEIAQRIDDFVAWSHSFDVIPGYEDATLLLLYCGAFIVAKVGCVDPLTFALAISSGVLFGGVVNGALVATACATIGSSVAFGLARYGRPRLREKLLVLVRRDAKTRALERAVAERGFVTVLVLRLAPLLPIPIGGYLRIDFDLTELENSQVWWGPPKPVVGFGTGGYNYLYGATDMSFLAFAPAMFLGSLKPYAFDAYLGVVGKTVVDDVASGAPTSQLSDPVLVGVFAAFLAIGALSSELATEAWRDIEAESLAEEEKRSAGGGAVEDAYPEGDWLDVLEVREGAPWQALEAVREKVAEAEPDGSKALRRAARRARRALATMAREELALARVDDAAARAEEGLPPREATAAEDAARAAFVDRFAVRAPAADAAAGVASVVPPESDAELQLPQALLESTLFSYVHSGQYDLELVRRLAVSNARLAKIANVEHCVNLVALNLSGNKIINVEGLDALVQLARLDLSRNQIRKVERGLARLRSLEHLDLHGNAILGAKQLARDLEPCGSLSSLALAAPDGSRGNPCCDDGDYVAALRASLPRLEALDGGRLSLRDDADAIAAELADAAPDAPAPARVADWLGRDFDWRATDRAPAPLKAAYAQRDAADAAAREALFQATTDCKHLAQDMDAELDKSRALLADLFPEDADPLGLGQP</sequence>
<accession>F0Y2Z0</accession>
<comment type="similarity">
    <text evidence="1">Belongs to the glycosyltransferase 10 family.</text>
</comment>
<dbReference type="Proteomes" id="UP000002729">
    <property type="component" value="Unassembled WGS sequence"/>
</dbReference>
<keyword evidence="1" id="KW-0812">Transmembrane</keyword>
<dbReference type="SUPFAM" id="SSF52058">
    <property type="entry name" value="L domain-like"/>
    <property type="match status" value="1"/>
</dbReference>
<dbReference type="EMBL" id="GL833124">
    <property type="protein sequence ID" value="EGB10167.1"/>
    <property type="molecule type" value="Genomic_DNA"/>
</dbReference>
<keyword evidence="7" id="KW-1185">Reference proteome</keyword>
<dbReference type="Pfam" id="PF09335">
    <property type="entry name" value="VTT_dom"/>
    <property type="match status" value="1"/>
</dbReference>
<evidence type="ECO:0000259" key="4">
    <source>
        <dbReference type="Pfam" id="PF03016"/>
    </source>
</evidence>
<feature type="region of interest" description="Disordered" evidence="2">
    <location>
        <begin position="1666"/>
        <end position="1737"/>
    </location>
</feature>
<dbReference type="Pfam" id="PF00852">
    <property type="entry name" value="Glyco_transf_10"/>
    <property type="match status" value="1"/>
</dbReference>
<evidence type="ECO:0000313" key="7">
    <source>
        <dbReference type="Proteomes" id="UP000002729"/>
    </source>
</evidence>
<dbReference type="UniPathway" id="UPA00378"/>